<protein>
    <submittedName>
        <fullName evidence="1">Uncharacterized protein</fullName>
    </submittedName>
</protein>
<name>A0ABN4TVW1_9BURK</name>
<reference evidence="1 2" key="1">
    <citation type="submission" date="2016-10" db="EMBL/GenBank/DDBJ databases">
        <title>Complete genome sequences of three Cupriavidus strains isolated from various Malaysian environments.</title>
        <authorList>
            <person name="Abdullah A.A.-A."/>
            <person name="Shafie N.A.H."/>
            <person name="Lau N.S."/>
        </authorList>
    </citation>
    <scope>NUCLEOTIDE SEQUENCE [LARGE SCALE GENOMIC DNA]</scope>
    <source>
        <strain evidence="1 2">USMAA1020</strain>
        <plasmid evidence="1 2">unnamed1</plasmid>
    </source>
</reference>
<organism evidence="1 2">
    <name type="scientific">Cupriavidus malaysiensis</name>
    <dbReference type="NCBI Taxonomy" id="367825"/>
    <lineage>
        <taxon>Bacteria</taxon>
        <taxon>Pseudomonadati</taxon>
        <taxon>Pseudomonadota</taxon>
        <taxon>Betaproteobacteria</taxon>
        <taxon>Burkholderiales</taxon>
        <taxon>Burkholderiaceae</taxon>
        <taxon>Cupriavidus</taxon>
    </lineage>
</organism>
<dbReference type="Proteomes" id="UP000177515">
    <property type="component" value="Plasmid unnamed1"/>
</dbReference>
<dbReference type="RefSeq" id="WP_071073745.1">
    <property type="nucleotide sequence ID" value="NZ_CP017756.1"/>
</dbReference>
<accession>A0ABN4TVW1</accession>
<geneLocation type="plasmid" evidence="1 2">
    <name>unnamed1</name>
</geneLocation>
<evidence type="ECO:0000313" key="2">
    <source>
        <dbReference type="Proteomes" id="UP000177515"/>
    </source>
</evidence>
<keyword evidence="1" id="KW-0614">Plasmid</keyword>
<sequence length="74" mass="8072">MTHHTLLGREPKVDRPGFSIPWFATVDVAMNGSTWQWCLVDQGKPVGAVNPGFATEDAAKADALETLDGDEWES</sequence>
<evidence type="ECO:0000313" key="1">
    <source>
        <dbReference type="EMBL" id="AOZ11148.1"/>
    </source>
</evidence>
<keyword evidence="2" id="KW-1185">Reference proteome</keyword>
<dbReference type="EMBL" id="CP017756">
    <property type="protein sequence ID" value="AOZ11148.1"/>
    <property type="molecule type" value="Genomic_DNA"/>
</dbReference>
<gene>
    <name evidence="1" type="ORF">BKK80_34910</name>
</gene>
<proteinExistence type="predicted"/>